<dbReference type="OrthoDB" id="329835at2759"/>
<dbReference type="SUPFAM" id="SSF51735">
    <property type="entry name" value="NAD(P)-binding Rossmann-fold domains"/>
    <property type="match status" value="2"/>
</dbReference>
<dbReference type="InterPro" id="IPR036291">
    <property type="entry name" value="NAD(P)-bd_dom_sf"/>
</dbReference>
<dbReference type="PANTHER" id="PTHR43775:SF37">
    <property type="entry name" value="SI:DKEY-61P9.11"/>
    <property type="match status" value="1"/>
</dbReference>
<sequence length="646" mass="70898">MAQEGLFSTRVVVLSHACIPIPDSMSLPDAAAFPCVYGTVILGLLYQGSLRKGQTILLHSACGGVGLAAIAISEMQGAEIYATVRSDTKAEYLNNRFGIPIDRIFNPHSQSFEVDLMKATKGRGVDVVLDSLAGELLHASWRCVAPFGKMIEIGKRDLMGHGSLSLASFLENRSFICVSLDKVLLEHPEVYSQVVTDGLKYIQQGLVEPIRPIRFFPATEVEQAFRHMQKGEHIGKVLIQMPENPEALPTSPDAQLYQFSPQASYLITGGLGGIGRSMSRCMVDNGAREIVYLSRSTRNANFISELEAQGCRCTVVQGSVAVREGCTEGSSELRLSLERNLSYGNVSQGTGSLGSLLILLVSRHSDKSFPQMTHNEWRTALEAKLTGTWNLHHALRQVEGLEFYLLFSSISGILGQRGQANYAAANVFMDAFVRYRHSLGLPASVIDIGVVGDVGYVSESIQNSQALKTAFQGYKVITEHELLQAIHLSLTQQSERASMSQMAIGLSPANDPHRPTILCDRDIRMRLLFSKGIEKCGNTSDFSEIPTLLRKAFEDPEFLGTPTALGIVHQDIVRILKSFSTGGDSIGLQQPFHQVDLDSLVMTEMRIWIQRAFQIEMGIPEIMGAGHIDGLSHIVLQKLEEKCKTM</sequence>
<dbReference type="GO" id="GO:0016874">
    <property type="term" value="F:ligase activity"/>
    <property type="evidence" value="ECO:0007669"/>
    <property type="project" value="UniProtKB-KW"/>
</dbReference>
<dbReference type="RefSeq" id="XP_031929562.1">
    <property type="nucleotide sequence ID" value="XM_032072226.1"/>
</dbReference>
<dbReference type="CDD" id="cd05195">
    <property type="entry name" value="enoyl_red"/>
    <property type="match status" value="1"/>
</dbReference>
<evidence type="ECO:0000259" key="3">
    <source>
        <dbReference type="PROSITE" id="PS50075"/>
    </source>
</evidence>
<feature type="domain" description="Carrier" evidence="3">
    <location>
        <begin position="562"/>
        <end position="639"/>
    </location>
</feature>
<dbReference type="Pfam" id="PF13602">
    <property type="entry name" value="ADH_zinc_N_2"/>
    <property type="match status" value="1"/>
</dbReference>
<gene>
    <name evidence="4" type="ORF">BDV27DRAFT_155868</name>
</gene>
<dbReference type="Gene3D" id="3.90.180.10">
    <property type="entry name" value="Medium-chain alcohol dehydrogenases, catalytic domain"/>
    <property type="match status" value="1"/>
</dbReference>
<evidence type="ECO:0000256" key="2">
    <source>
        <dbReference type="ARBA" id="ARBA00022553"/>
    </source>
</evidence>
<reference evidence="4 5" key="1">
    <citation type="submission" date="2019-04" db="EMBL/GenBank/DDBJ databases">
        <title>Friends and foes A comparative genomics studyof 23 Aspergillus species from section Flavi.</title>
        <authorList>
            <consortium name="DOE Joint Genome Institute"/>
            <person name="Kjaerbolling I."/>
            <person name="Vesth T."/>
            <person name="Frisvad J.C."/>
            <person name="Nybo J.L."/>
            <person name="Theobald S."/>
            <person name="Kildgaard S."/>
            <person name="Isbrandt T."/>
            <person name="Kuo A."/>
            <person name="Sato A."/>
            <person name="Lyhne E.K."/>
            <person name="Kogle M.E."/>
            <person name="Wiebenga A."/>
            <person name="Kun R.S."/>
            <person name="Lubbers R.J."/>
            <person name="Makela M.R."/>
            <person name="Barry K."/>
            <person name="Chovatia M."/>
            <person name="Clum A."/>
            <person name="Daum C."/>
            <person name="Haridas S."/>
            <person name="He G."/>
            <person name="LaButti K."/>
            <person name="Lipzen A."/>
            <person name="Mondo S."/>
            <person name="Riley R."/>
            <person name="Salamov A."/>
            <person name="Simmons B.A."/>
            <person name="Magnuson J.K."/>
            <person name="Henrissat B."/>
            <person name="Mortensen U.H."/>
            <person name="Larsen T.O."/>
            <person name="Devries R.P."/>
            <person name="Grigoriev I.V."/>
            <person name="Machida M."/>
            <person name="Baker S.E."/>
            <person name="Andersen M.R."/>
        </authorList>
    </citation>
    <scope>NUCLEOTIDE SEQUENCE [LARGE SCALE GENOMIC DNA]</scope>
    <source>
        <strain evidence="4 5">CBS 763.97</strain>
    </source>
</reference>
<dbReference type="InterPro" id="IPR020843">
    <property type="entry name" value="ER"/>
</dbReference>
<dbReference type="SUPFAM" id="SSF47336">
    <property type="entry name" value="ACP-like"/>
    <property type="match status" value="1"/>
</dbReference>
<dbReference type="Gene3D" id="3.40.50.720">
    <property type="entry name" value="NAD(P)-binding Rossmann-like Domain"/>
    <property type="match status" value="1"/>
</dbReference>
<dbReference type="Pfam" id="PF00550">
    <property type="entry name" value="PP-binding"/>
    <property type="match status" value="1"/>
</dbReference>
<dbReference type="EMBL" id="ML737612">
    <property type="protein sequence ID" value="KAE8366481.1"/>
    <property type="molecule type" value="Genomic_DNA"/>
</dbReference>
<dbReference type="SMART" id="SM00822">
    <property type="entry name" value="PKS_KR"/>
    <property type="match status" value="1"/>
</dbReference>
<accession>A0A5N7A9D7</accession>
<proteinExistence type="predicted"/>
<dbReference type="AlphaFoldDB" id="A0A5N7A9D7"/>
<dbReference type="SMART" id="SM00829">
    <property type="entry name" value="PKS_ER"/>
    <property type="match status" value="1"/>
</dbReference>
<keyword evidence="2" id="KW-0597">Phosphoprotein</keyword>
<keyword evidence="1" id="KW-0596">Phosphopantetheine</keyword>
<name>A0A5N7A9D7_9EURO</name>
<organism evidence="4 5">
    <name type="scientific">Aspergillus caelatus</name>
    <dbReference type="NCBI Taxonomy" id="61420"/>
    <lineage>
        <taxon>Eukaryota</taxon>
        <taxon>Fungi</taxon>
        <taxon>Dikarya</taxon>
        <taxon>Ascomycota</taxon>
        <taxon>Pezizomycotina</taxon>
        <taxon>Eurotiomycetes</taxon>
        <taxon>Eurotiomycetidae</taxon>
        <taxon>Eurotiales</taxon>
        <taxon>Aspergillaceae</taxon>
        <taxon>Aspergillus</taxon>
        <taxon>Aspergillus subgen. Circumdati</taxon>
    </lineage>
</organism>
<dbReference type="InterPro" id="IPR013968">
    <property type="entry name" value="PKS_KR"/>
</dbReference>
<evidence type="ECO:0000256" key="1">
    <source>
        <dbReference type="ARBA" id="ARBA00022450"/>
    </source>
</evidence>
<dbReference type="Pfam" id="PF08659">
    <property type="entry name" value="KR"/>
    <property type="match status" value="2"/>
</dbReference>
<dbReference type="PROSITE" id="PS50075">
    <property type="entry name" value="CARRIER"/>
    <property type="match status" value="1"/>
</dbReference>
<dbReference type="InterPro" id="IPR057326">
    <property type="entry name" value="KR_dom"/>
</dbReference>
<dbReference type="Proteomes" id="UP000326268">
    <property type="component" value="Unassembled WGS sequence"/>
</dbReference>
<dbReference type="GO" id="GO:0006633">
    <property type="term" value="P:fatty acid biosynthetic process"/>
    <property type="evidence" value="ECO:0007669"/>
    <property type="project" value="TreeGrafter"/>
</dbReference>
<dbReference type="InterPro" id="IPR009081">
    <property type="entry name" value="PP-bd_ACP"/>
</dbReference>
<evidence type="ECO:0000313" key="4">
    <source>
        <dbReference type="EMBL" id="KAE8366481.1"/>
    </source>
</evidence>
<dbReference type="GO" id="GO:0004312">
    <property type="term" value="F:fatty acid synthase activity"/>
    <property type="evidence" value="ECO:0007669"/>
    <property type="project" value="TreeGrafter"/>
</dbReference>
<evidence type="ECO:0000313" key="5">
    <source>
        <dbReference type="Proteomes" id="UP000326268"/>
    </source>
</evidence>
<dbReference type="InterPro" id="IPR050091">
    <property type="entry name" value="PKS_NRPS_Biosynth_Enz"/>
</dbReference>
<dbReference type="GO" id="GO:0016491">
    <property type="term" value="F:oxidoreductase activity"/>
    <property type="evidence" value="ECO:0007669"/>
    <property type="project" value="InterPro"/>
</dbReference>
<dbReference type="GeneID" id="43656672"/>
<dbReference type="GO" id="GO:0044550">
    <property type="term" value="P:secondary metabolite biosynthetic process"/>
    <property type="evidence" value="ECO:0007669"/>
    <property type="project" value="TreeGrafter"/>
</dbReference>
<protein>
    <recommendedName>
        <fullName evidence="3">Carrier domain-containing protein</fullName>
    </recommendedName>
</protein>
<dbReference type="InterPro" id="IPR036736">
    <property type="entry name" value="ACP-like_sf"/>
</dbReference>
<keyword evidence="5" id="KW-1185">Reference proteome</keyword>
<dbReference type="PANTHER" id="PTHR43775">
    <property type="entry name" value="FATTY ACID SYNTHASE"/>
    <property type="match status" value="1"/>
</dbReference>